<dbReference type="CDD" id="cd06127">
    <property type="entry name" value="DEDDh"/>
    <property type="match status" value="1"/>
</dbReference>
<dbReference type="GO" id="GO:0008408">
    <property type="term" value="F:3'-5' exonuclease activity"/>
    <property type="evidence" value="ECO:0007669"/>
    <property type="project" value="TreeGrafter"/>
</dbReference>
<protein>
    <submittedName>
        <fullName evidence="2">3'-5' exonuclease</fullName>
    </submittedName>
</protein>
<dbReference type="GO" id="GO:0005829">
    <property type="term" value="C:cytosol"/>
    <property type="evidence" value="ECO:0007669"/>
    <property type="project" value="TreeGrafter"/>
</dbReference>
<dbReference type="Gene3D" id="3.30.420.10">
    <property type="entry name" value="Ribonuclease H-like superfamily/Ribonuclease H"/>
    <property type="match status" value="1"/>
</dbReference>
<evidence type="ECO:0000313" key="3">
    <source>
        <dbReference type="Proteomes" id="UP001232063"/>
    </source>
</evidence>
<reference evidence="2" key="1">
    <citation type="submission" date="2023-05" db="EMBL/GenBank/DDBJ databases">
        <authorList>
            <person name="Zhang X."/>
        </authorList>
    </citation>
    <scope>NUCLEOTIDE SEQUENCE</scope>
    <source>
        <strain evidence="2">BD1B2-1</strain>
    </source>
</reference>
<dbReference type="SMART" id="SM00479">
    <property type="entry name" value="EXOIII"/>
    <property type="match status" value="1"/>
</dbReference>
<dbReference type="EMBL" id="JASJOU010000009">
    <property type="protein sequence ID" value="MDJ1503624.1"/>
    <property type="molecule type" value="Genomic_DNA"/>
</dbReference>
<proteinExistence type="predicted"/>
<dbReference type="SUPFAM" id="SSF53098">
    <property type="entry name" value="Ribonuclease H-like"/>
    <property type="match status" value="1"/>
</dbReference>
<keyword evidence="2" id="KW-0540">Nuclease</keyword>
<dbReference type="GO" id="GO:0003676">
    <property type="term" value="F:nucleic acid binding"/>
    <property type="evidence" value="ECO:0007669"/>
    <property type="project" value="InterPro"/>
</dbReference>
<dbReference type="InterPro" id="IPR012337">
    <property type="entry name" value="RNaseH-like_sf"/>
</dbReference>
<keyword evidence="2" id="KW-0378">Hydrolase</keyword>
<dbReference type="InterPro" id="IPR036397">
    <property type="entry name" value="RNaseH_sf"/>
</dbReference>
<dbReference type="PANTHER" id="PTHR30231">
    <property type="entry name" value="DNA POLYMERASE III SUBUNIT EPSILON"/>
    <property type="match status" value="1"/>
</dbReference>
<feature type="domain" description="Exonuclease" evidence="1">
    <location>
        <begin position="9"/>
        <end position="175"/>
    </location>
</feature>
<keyword evidence="3" id="KW-1185">Reference proteome</keyword>
<evidence type="ECO:0000259" key="1">
    <source>
        <dbReference type="SMART" id="SM00479"/>
    </source>
</evidence>
<name>A0AAE3R4J3_9BACT</name>
<comment type="caution">
    <text evidence="2">The sequence shown here is derived from an EMBL/GenBank/DDBJ whole genome shotgun (WGS) entry which is preliminary data.</text>
</comment>
<dbReference type="AlphaFoldDB" id="A0AAE3R4J3"/>
<accession>A0AAE3R4J3</accession>
<dbReference type="Pfam" id="PF00929">
    <property type="entry name" value="RNase_T"/>
    <property type="match status" value="1"/>
</dbReference>
<organism evidence="2 3">
    <name type="scientific">Xanthocytophaga agilis</name>
    <dbReference type="NCBI Taxonomy" id="3048010"/>
    <lineage>
        <taxon>Bacteria</taxon>
        <taxon>Pseudomonadati</taxon>
        <taxon>Bacteroidota</taxon>
        <taxon>Cytophagia</taxon>
        <taxon>Cytophagales</taxon>
        <taxon>Rhodocytophagaceae</taxon>
        <taxon>Xanthocytophaga</taxon>
    </lineage>
</organism>
<gene>
    <name evidence="2" type="ORF">QNI22_23360</name>
</gene>
<dbReference type="Proteomes" id="UP001232063">
    <property type="component" value="Unassembled WGS sequence"/>
</dbReference>
<evidence type="ECO:0000313" key="2">
    <source>
        <dbReference type="EMBL" id="MDJ1503624.1"/>
    </source>
</evidence>
<dbReference type="RefSeq" id="WP_314514671.1">
    <property type="nucleotide sequence ID" value="NZ_JASJOU010000009.1"/>
</dbReference>
<dbReference type="GO" id="GO:0045004">
    <property type="term" value="P:DNA replication proofreading"/>
    <property type="evidence" value="ECO:0007669"/>
    <property type="project" value="TreeGrafter"/>
</dbReference>
<keyword evidence="2" id="KW-0269">Exonuclease</keyword>
<sequence>MHSLKLKKPVAFFDIESTGTNVVKDRIVEISVLRALVNGETNIKTWRINPTIPIPPESSVFHGIYDEDIKDKPTFKEVAHDIFRFFEGADLGGFNVLRLDIPLLVEEFLRVDLDFNLDSRKIIDAQKIFHLMEPRSLPAAYKFYCQKELENAHSAEADTVATFEVLCAQVERYSGVAIKDENGKDYTPVHNDMQKLHEITAHKLVDLAGRMVLNDKGQEIFNFGKHKDRLVTEVLDKEPAFYDWVMKGDFPLDTKRKLTEIKLRNSFRRR</sequence>
<dbReference type="PANTHER" id="PTHR30231:SF41">
    <property type="entry name" value="DNA POLYMERASE III SUBUNIT EPSILON"/>
    <property type="match status" value="1"/>
</dbReference>
<dbReference type="InterPro" id="IPR013520">
    <property type="entry name" value="Ribonucl_H"/>
</dbReference>